<organism evidence="2 3">
    <name type="scientific">Operophtera brumata</name>
    <name type="common">Winter moth</name>
    <name type="synonym">Phalaena brumata</name>
    <dbReference type="NCBI Taxonomy" id="104452"/>
    <lineage>
        <taxon>Eukaryota</taxon>
        <taxon>Metazoa</taxon>
        <taxon>Ecdysozoa</taxon>
        <taxon>Arthropoda</taxon>
        <taxon>Hexapoda</taxon>
        <taxon>Insecta</taxon>
        <taxon>Pterygota</taxon>
        <taxon>Neoptera</taxon>
        <taxon>Endopterygota</taxon>
        <taxon>Lepidoptera</taxon>
        <taxon>Glossata</taxon>
        <taxon>Ditrysia</taxon>
        <taxon>Geometroidea</taxon>
        <taxon>Geometridae</taxon>
        <taxon>Larentiinae</taxon>
        <taxon>Operophtera</taxon>
    </lineage>
</organism>
<feature type="compositionally biased region" description="Low complexity" evidence="1">
    <location>
        <begin position="135"/>
        <end position="146"/>
    </location>
</feature>
<evidence type="ECO:0000256" key="1">
    <source>
        <dbReference type="SAM" id="MobiDB-lite"/>
    </source>
</evidence>
<name>A0A0L7L675_OPEBR</name>
<evidence type="ECO:0000313" key="3">
    <source>
        <dbReference type="Proteomes" id="UP000037510"/>
    </source>
</evidence>
<reference evidence="2 3" key="1">
    <citation type="journal article" date="2015" name="Genome Biol. Evol.">
        <title>The genome of winter moth (Operophtera brumata) provides a genomic perspective on sexual dimorphism and phenology.</title>
        <authorList>
            <person name="Derks M.F."/>
            <person name="Smit S."/>
            <person name="Salis L."/>
            <person name="Schijlen E."/>
            <person name="Bossers A."/>
            <person name="Mateman C."/>
            <person name="Pijl A.S."/>
            <person name="de Ridder D."/>
            <person name="Groenen M.A."/>
            <person name="Visser M.E."/>
            <person name="Megens H.J."/>
        </authorList>
    </citation>
    <scope>NUCLEOTIDE SEQUENCE [LARGE SCALE GENOMIC DNA]</scope>
    <source>
        <strain evidence="2">WM2013NL</strain>
        <tissue evidence="2">Head and thorax</tissue>
    </source>
</reference>
<protein>
    <submittedName>
        <fullName evidence="2">Coiled-coil domain-containing protein 19, mitochondrial</fullName>
    </submittedName>
</protein>
<feature type="non-terminal residue" evidence="2">
    <location>
        <position position="204"/>
    </location>
</feature>
<dbReference type="AlphaFoldDB" id="A0A0L7L675"/>
<keyword evidence="3" id="KW-1185">Reference proteome</keyword>
<proteinExistence type="predicted"/>
<comment type="caution">
    <text evidence="2">The sequence shown here is derived from an EMBL/GenBank/DDBJ whole genome shotgun (WGS) entry which is preliminary data.</text>
</comment>
<evidence type="ECO:0000313" key="2">
    <source>
        <dbReference type="EMBL" id="KOB70789.1"/>
    </source>
</evidence>
<dbReference type="Proteomes" id="UP000037510">
    <property type="component" value="Unassembled WGS sequence"/>
</dbReference>
<dbReference type="EMBL" id="JTDY01002752">
    <property type="protein sequence ID" value="KOB70789.1"/>
    <property type="molecule type" value="Genomic_DNA"/>
</dbReference>
<sequence>MPKIYPTAHDGIKYHNVRKGSDPGCYQLHRPSVCRLKFPISKRPIHKCEIPKHDIYMVPQIGGWRELLVPKVETNYYPAVMHKDDYDRLKKQAKIQTQEEMLEAMHSQEAAIQLAAKESEDRKRHLKESLLPQPGAAGDSATGTADPELEGPDQAAHTLLDAVMEENRQSAVKRAEADEERRHGLRLQNLTALKEQLHAHEFAK</sequence>
<accession>A0A0L7L675</accession>
<feature type="region of interest" description="Disordered" evidence="1">
    <location>
        <begin position="118"/>
        <end position="152"/>
    </location>
</feature>
<gene>
    <name evidence="2" type="ORF">OBRU01_15137</name>
</gene>